<organism evidence="1 2">
    <name type="scientific">Coccomyxa viridis</name>
    <dbReference type="NCBI Taxonomy" id="1274662"/>
    <lineage>
        <taxon>Eukaryota</taxon>
        <taxon>Viridiplantae</taxon>
        <taxon>Chlorophyta</taxon>
        <taxon>core chlorophytes</taxon>
        <taxon>Trebouxiophyceae</taxon>
        <taxon>Trebouxiophyceae incertae sedis</taxon>
        <taxon>Coccomyxaceae</taxon>
        <taxon>Coccomyxa</taxon>
    </lineage>
</organism>
<name>A0AAV1IH92_9CHLO</name>
<sequence>MPGGPYTFSQGGVARALSPTGNCLVEGLGISHGNAASAQSRFCPRGAGLELLNHHLWRGSSGARCKWQSAGQAMRPGSTAPKARLLQRDDLLILPTLSHN</sequence>
<evidence type="ECO:0000313" key="2">
    <source>
        <dbReference type="Proteomes" id="UP001314263"/>
    </source>
</evidence>
<protein>
    <submittedName>
        <fullName evidence="1">Uncharacterized protein</fullName>
    </submittedName>
</protein>
<dbReference type="Proteomes" id="UP001314263">
    <property type="component" value="Unassembled WGS sequence"/>
</dbReference>
<evidence type="ECO:0000313" key="1">
    <source>
        <dbReference type="EMBL" id="CAK0786176.1"/>
    </source>
</evidence>
<dbReference type="AlphaFoldDB" id="A0AAV1IH92"/>
<comment type="caution">
    <text evidence="1">The sequence shown here is derived from an EMBL/GenBank/DDBJ whole genome shotgun (WGS) entry which is preliminary data.</text>
</comment>
<keyword evidence="2" id="KW-1185">Reference proteome</keyword>
<gene>
    <name evidence="1" type="ORF">CVIRNUC_009389</name>
</gene>
<proteinExistence type="predicted"/>
<reference evidence="1 2" key="1">
    <citation type="submission" date="2023-10" db="EMBL/GenBank/DDBJ databases">
        <authorList>
            <person name="Maclean D."/>
            <person name="Macfadyen A."/>
        </authorList>
    </citation>
    <scope>NUCLEOTIDE SEQUENCE [LARGE SCALE GENOMIC DNA]</scope>
</reference>
<accession>A0AAV1IH92</accession>
<dbReference type="EMBL" id="CAUYUE010000014">
    <property type="protein sequence ID" value="CAK0786176.1"/>
    <property type="molecule type" value="Genomic_DNA"/>
</dbReference>